<dbReference type="InterPro" id="IPR047659">
    <property type="entry name" value="T7SS_assoc"/>
</dbReference>
<evidence type="ECO:0000256" key="1">
    <source>
        <dbReference type="ARBA" id="ARBA00023012"/>
    </source>
</evidence>
<dbReference type="InterPro" id="IPR027417">
    <property type="entry name" value="P-loop_NTPase"/>
</dbReference>
<accession>A0A640SC43</accession>
<proteinExistence type="predicted"/>
<feature type="domain" description="Bacterial transcriptional activator" evidence="3">
    <location>
        <begin position="671"/>
        <end position="822"/>
    </location>
</feature>
<gene>
    <name evidence="5" type="ORF">OG727_31075</name>
    <name evidence="4" type="ORF">Scani_50970</name>
</gene>
<dbReference type="SMART" id="SM01043">
    <property type="entry name" value="BTAD"/>
    <property type="match status" value="1"/>
</dbReference>
<evidence type="ECO:0000313" key="5">
    <source>
        <dbReference type="EMBL" id="WUS26377.1"/>
    </source>
</evidence>
<keyword evidence="7" id="KW-1185">Reference proteome</keyword>
<organism evidence="4 6">
    <name type="scientific">Streptomyces caniferus</name>
    <dbReference type="NCBI Taxonomy" id="285557"/>
    <lineage>
        <taxon>Bacteria</taxon>
        <taxon>Bacillati</taxon>
        <taxon>Actinomycetota</taxon>
        <taxon>Actinomycetes</taxon>
        <taxon>Kitasatosporales</taxon>
        <taxon>Streptomycetaceae</taxon>
        <taxon>Streptomyces</taxon>
    </lineage>
</organism>
<sequence length="833" mass="88189">MTTPAGPAPTVPPVTEALRAQAAQQRGGYVYAIDPYFDPNGAVPPYGIVGGWSVGSSGQLVSFTHNQNYRPSPMALEFPPPVTALDQALQRAVTGYGSEQELLTAFRDATLLLFAQEGQTGLYTVVEDDGSRYIPAFTHPTHTPDTWHEWQETTGRHLAATGLPVRLNPGHRISLTIPGEAGNQAGGENAGPNSSPSTSPSTSPSGLPEALVDAPLLAAGLLAALGRRRRTALWQSAMGARGRRTPELRRPTGVAADAQDALLVGADPQAVRDLDHALRGLASALAVESRPLPTVYVARLTDSELSLQLAHPAGKPPAPWRLGQNETFWRIQRADIPVHGTETGTAAPYPGLVSLGSLDGARLLLNLDAAPGLVSLTGTHADRSAVLTSVAAELATSGWSDRMTVTLVGFGKELTALDPTRVRHVDDVEALLATMDAETRQRRGALAMAGHDSVPTGSAQQTQGAPHLVLLAAQPTEDQAAQFAELVADSGRLGISYLAATGENGLPGATWKLEVTPDGRLLAPLLGLELQAQRLPQAQYDAVVQLFAGATPDDDRAPDTSTPQFMVDITPSGRPAVYARLVGTYEITGLDTPDAEHSPLLHEALVMLLLHREGVHPHVLASGLWPRGVTEDVRDALIQSLRTWLGSDADGTPRLGTDTTGRLTLAPSVVSDLDVLRTLHYEATAGRGASNAHIRERLLNDALALVHGPLLANRPQGRYTWLPHEIIEAQLPLLVADVALALSAHHLEAGNPVPALNALNTALTTTPTDERLWNELLRAAHATGDAAELESTAASLIARIHEHSGGARSLPPRTEALLDELLPSWRDARSAAD</sequence>
<evidence type="ECO:0000313" key="4">
    <source>
        <dbReference type="EMBL" id="GFE08829.1"/>
    </source>
</evidence>
<feature type="compositionally biased region" description="Low complexity" evidence="2">
    <location>
        <begin position="190"/>
        <end position="209"/>
    </location>
</feature>
<feature type="region of interest" description="Disordered" evidence="2">
    <location>
        <begin position="169"/>
        <end position="209"/>
    </location>
</feature>
<protein>
    <submittedName>
        <fullName evidence="5">Type VII secretion system-associated protein</fullName>
    </submittedName>
</protein>
<evidence type="ECO:0000256" key="2">
    <source>
        <dbReference type="SAM" id="MobiDB-lite"/>
    </source>
</evidence>
<dbReference type="RefSeq" id="WP_159479895.1">
    <property type="nucleotide sequence ID" value="NZ_BAAATH010000030.1"/>
</dbReference>
<dbReference type="NCBIfam" id="NF033532">
    <property type="entry name" value="lone7para_assoc"/>
    <property type="match status" value="1"/>
</dbReference>
<dbReference type="GO" id="GO:0000160">
    <property type="term" value="P:phosphorelay signal transduction system"/>
    <property type="evidence" value="ECO:0007669"/>
    <property type="project" value="UniProtKB-KW"/>
</dbReference>
<dbReference type="AlphaFoldDB" id="A0A640SC43"/>
<evidence type="ECO:0000313" key="7">
    <source>
        <dbReference type="Proteomes" id="UP001432292"/>
    </source>
</evidence>
<name>A0A640SC43_9ACTN</name>
<dbReference type="OrthoDB" id="8444614at2"/>
<dbReference type="Pfam" id="PF07179">
    <property type="entry name" value="SseB"/>
    <property type="match status" value="1"/>
</dbReference>
<evidence type="ECO:0000313" key="6">
    <source>
        <dbReference type="Proteomes" id="UP000435837"/>
    </source>
</evidence>
<dbReference type="InterPro" id="IPR052196">
    <property type="entry name" value="Bact_Kbp"/>
</dbReference>
<evidence type="ECO:0000259" key="3">
    <source>
        <dbReference type="SMART" id="SM01043"/>
    </source>
</evidence>
<dbReference type="EMBL" id="CP108473">
    <property type="protein sequence ID" value="WUS26377.1"/>
    <property type="molecule type" value="Genomic_DNA"/>
</dbReference>
<dbReference type="InterPro" id="IPR005158">
    <property type="entry name" value="BTAD"/>
</dbReference>
<dbReference type="SUPFAM" id="SSF48452">
    <property type="entry name" value="TPR-like"/>
    <property type="match status" value="1"/>
</dbReference>
<dbReference type="Pfam" id="PF03704">
    <property type="entry name" value="BTAD"/>
    <property type="match status" value="1"/>
</dbReference>
<dbReference type="Gene3D" id="3.40.50.300">
    <property type="entry name" value="P-loop containing nucleotide triphosphate hydrolases"/>
    <property type="match status" value="1"/>
</dbReference>
<reference evidence="5" key="2">
    <citation type="submission" date="2022-10" db="EMBL/GenBank/DDBJ databases">
        <title>The complete genomes of actinobacterial strains from the NBC collection.</title>
        <authorList>
            <person name="Joergensen T.S."/>
            <person name="Alvarez Arevalo M."/>
            <person name="Sterndorff E.B."/>
            <person name="Faurdal D."/>
            <person name="Vuksanovic O."/>
            <person name="Mourched A.-S."/>
            <person name="Charusanti P."/>
            <person name="Shaw S."/>
            <person name="Blin K."/>
            <person name="Weber T."/>
        </authorList>
    </citation>
    <scope>NUCLEOTIDE SEQUENCE</scope>
    <source>
        <strain evidence="5">NBC_01256</strain>
    </source>
</reference>
<dbReference type="Gene3D" id="1.25.40.10">
    <property type="entry name" value="Tetratricopeptide repeat domain"/>
    <property type="match status" value="1"/>
</dbReference>
<dbReference type="InterPro" id="IPR009839">
    <property type="entry name" value="SseB_N"/>
</dbReference>
<dbReference type="PANTHER" id="PTHR34700:SF4">
    <property type="entry name" value="PHAGE-LIKE ELEMENT PBSX PROTEIN XKDP"/>
    <property type="match status" value="1"/>
</dbReference>
<dbReference type="PANTHER" id="PTHR34700">
    <property type="entry name" value="POTASSIUM BINDING PROTEIN KBP"/>
    <property type="match status" value="1"/>
</dbReference>
<reference evidence="4 6" key="1">
    <citation type="submission" date="2019-12" db="EMBL/GenBank/DDBJ databases">
        <title>Whole genome shotgun sequence of Streptomyces caniferus NBRC 15389.</title>
        <authorList>
            <person name="Ichikawa N."/>
            <person name="Kimura A."/>
            <person name="Kitahashi Y."/>
            <person name="Komaki H."/>
            <person name="Tamura T."/>
        </authorList>
    </citation>
    <scope>NUCLEOTIDE SEQUENCE [LARGE SCALE GENOMIC DNA]</scope>
    <source>
        <strain evidence="4 6">NBRC 15389</strain>
    </source>
</reference>
<dbReference type="Proteomes" id="UP001432292">
    <property type="component" value="Chromosome"/>
</dbReference>
<dbReference type="InterPro" id="IPR011990">
    <property type="entry name" value="TPR-like_helical_dom_sf"/>
</dbReference>
<dbReference type="Proteomes" id="UP000435837">
    <property type="component" value="Unassembled WGS sequence"/>
</dbReference>
<dbReference type="EMBL" id="BLIN01000005">
    <property type="protein sequence ID" value="GFE08829.1"/>
    <property type="molecule type" value="Genomic_DNA"/>
</dbReference>
<keyword evidence="1" id="KW-0902">Two-component regulatory system</keyword>